<dbReference type="InterPro" id="IPR000953">
    <property type="entry name" value="Chromo/chromo_shadow_dom"/>
</dbReference>
<feature type="compositionally biased region" description="Pro residues" evidence="3">
    <location>
        <begin position="17"/>
        <end position="26"/>
    </location>
</feature>
<reference evidence="5" key="1">
    <citation type="submission" date="2020-08" db="EMBL/GenBank/DDBJ databases">
        <title>Plant Genome Project.</title>
        <authorList>
            <person name="Zhang R.-G."/>
        </authorList>
    </citation>
    <scope>NUCLEOTIDE SEQUENCE</scope>
    <source>
        <strain evidence="5">WSP0</strain>
        <tissue evidence="5">Leaf</tissue>
    </source>
</reference>
<feature type="compositionally biased region" description="Acidic residues" evidence="3">
    <location>
        <begin position="62"/>
        <end position="82"/>
    </location>
</feature>
<dbReference type="Gene3D" id="2.40.50.40">
    <property type="match status" value="1"/>
</dbReference>
<proteinExistence type="predicted"/>
<accession>A0AAV6JEW8</accession>
<dbReference type="PANTHER" id="PTHR47240:SF2">
    <property type="entry name" value="CHROMO DOMAIN-CONTAINING PROTEIN LHP1"/>
    <property type="match status" value="1"/>
</dbReference>
<dbReference type="EMBL" id="JACTNZ010000007">
    <property type="protein sequence ID" value="KAG5538942.1"/>
    <property type="molecule type" value="Genomic_DNA"/>
</dbReference>
<feature type="domain" description="Chromo" evidence="4">
    <location>
        <begin position="114"/>
        <end position="173"/>
    </location>
</feature>
<name>A0AAV6JEW8_9ERIC</name>
<feature type="compositionally biased region" description="Basic residues" evidence="3">
    <location>
        <begin position="353"/>
        <end position="362"/>
    </location>
</feature>
<dbReference type="GO" id="GO:0005634">
    <property type="term" value="C:nucleus"/>
    <property type="evidence" value="ECO:0007669"/>
    <property type="project" value="UniProtKB-SubCell"/>
</dbReference>
<evidence type="ECO:0000256" key="1">
    <source>
        <dbReference type="ARBA" id="ARBA00004123"/>
    </source>
</evidence>
<organism evidence="5 6">
    <name type="scientific">Rhododendron griersonianum</name>
    <dbReference type="NCBI Taxonomy" id="479676"/>
    <lineage>
        <taxon>Eukaryota</taxon>
        <taxon>Viridiplantae</taxon>
        <taxon>Streptophyta</taxon>
        <taxon>Embryophyta</taxon>
        <taxon>Tracheophyta</taxon>
        <taxon>Spermatophyta</taxon>
        <taxon>Magnoliopsida</taxon>
        <taxon>eudicotyledons</taxon>
        <taxon>Gunneridae</taxon>
        <taxon>Pentapetalae</taxon>
        <taxon>asterids</taxon>
        <taxon>Ericales</taxon>
        <taxon>Ericaceae</taxon>
        <taxon>Ericoideae</taxon>
        <taxon>Rhodoreae</taxon>
        <taxon>Rhododendron</taxon>
    </lineage>
</organism>
<dbReference type="InterPro" id="IPR044251">
    <property type="entry name" value="LHP1-like"/>
</dbReference>
<feature type="region of interest" description="Disordered" evidence="3">
    <location>
        <begin position="165"/>
        <end position="197"/>
    </location>
</feature>
<feature type="compositionally biased region" description="Basic residues" evidence="3">
    <location>
        <begin position="168"/>
        <end position="191"/>
    </location>
</feature>
<evidence type="ECO:0000313" key="5">
    <source>
        <dbReference type="EMBL" id="KAG5538942.1"/>
    </source>
</evidence>
<dbReference type="SMART" id="SM00300">
    <property type="entry name" value="ChSh"/>
    <property type="match status" value="1"/>
</dbReference>
<gene>
    <name evidence="5" type="ORF">RHGRI_019483</name>
</gene>
<evidence type="ECO:0000256" key="3">
    <source>
        <dbReference type="SAM" id="MobiDB-lite"/>
    </source>
</evidence>
<comment type="subcellular location">
    <subcellularLocation>
        <location evidence="1">Nucleus</location>
    </subcellularLocation>
</comment>
<dbReference type="GO" id="GO:0031507">
    <property type="term" value="P:heterochromatin formation"/>
    <property type="evidence" value="ECO:0007669"/>
    <property type="project" value="InterPro"/>
</dbReference>
<dbReference type="InterPro" id="IPR016197">
    <property type="entry name" value="Chromo-like_dom_sf"/>
</dbReference>
<dbReference type="PROSITE" id="PS50013">
    <property type="entry name" value="CHROMO_2"/>
    <property type="match status" value="1"/>
</dbReference>
<keyword evidence="6" id="KW-1185">Reference proteome</keyword>
<evidence type="ECO:0000313" key="6">
    <source>
        <dbReference type="Proteomes" id="UP000823749"/>
    </source>
</evidence>
<dbReference type="InterPro" id="IPR023779">
    <property type="entry name" value="Chromodomain_CS"/>
</dbReference>
<dbReference type="CDD" id="cd00024">
    <property type="entry name" value="CD_CSD"/>
    <property type="match status" value="1"/>
</dbReference>
<dbReference type="InterPro" id="IPR008251">
    <property type="entry name" value="Chromo_shadow_dom"/>
</dbReference>
<dbReference type="SMART" id="SM00298">
    <property type="entry name" value="CHROMO"/>
    <property type="match status" value="1"/>
</dbReference>
<sequence length="530" mass="58472">MKVAKKKMGEESTPTDTFPPPSPPPVADQAVGEADATEAPEPVVEGGDEQEQRQAEGVEGNGGEEADEEEEEEEDEREDEDEREKGYDDEFGALQIEDGGEEADERPKLAEGFYEIEAVRKKRVRKGEVQYLIKWRGWPETANTWEPIENLLSCSDIIDAFEESLGSGKHRSSRRRKRKYGGTHTQPKKKQQTSPAAATYNVPSFKVRIIDEPVPMGPLVDSNLANDGNRYFGSVNDVESSKQVETNEGVKYFGGVNNCELKQAEENGFGAISSQIEETKEEHELNLKISDLRGAMAANEGSVDKIRGTVAGNQESADKCAVNYQESFEGDGHANGQSKVDCLDQVPPGRSTGARRRKSGSVKRFKQESVPCEPNEAQNAMAITTNGPCGRVGWQGGGNPEFVGNALDHKSNFDNLRSMPTITEIIKPISYSSSVINNVRDVCVTFMALRSDGKEVMVDNKFLKAHDPLLLINFYEQHLRIETVCVVVLKKSICRFDCRRIGSRMDYLGQLCASGVVDLFSSIDMGTLLV</sequence>
<protein>
    <recommendedName>
        <fullName evidence="4">Chromo domain-containing protein</fullName>
    </recommendedName>
</protein>
<dbReference type="PANTHER" id="PTHR47240">
    <property type="entry name" value="CHROMO DOMAIN-CONTAINING PROTEIN LHP1"/>
    <property type="match status" value="1"/>
</dbReference>
<dbReference type="SUPFAM" id="SSF54160">
    <property type="entry name" value="Chromo domain-like"/>
    <property type="match status" value="1"/>
</dbReference>
<feature type="region of interest" description="Disordered" evidence="3">
    <location>
        <begin position="331"/>
        <end position="362"/>
    </location>
</feature>
<evidence type="ECO:0000256" key="2">
    <source>
        <dbReference type="ARBA" id="ARBA00023242"/>
    </source>
</evidence>
<dbReference type="AlphaFoldDB" id="A0AAV6JEW8"/>
<dbReference type="GO" id="GO:0000792">
    <property type="term" value="C:heterochromatin"/>
    <property type="evidence" value="ECO:0007669"/>
    <property type="project" value="UniProtKB-ARBA"/>
</dbReference>
<comment type="caution">
    <text evidence="5">The sequence shown here is derived from an EMBL/GenBank/DDBJ whole genome shotgun (WGS) entry which is preliminary data.</text>
</comment>
<dbReference type="InterPro" id="IPR023780">
    <property type="entry name" value="Chromo_domain"/>
</dbReference>
<dbReference type="Pfam" id="PF00385">
    <property type="entry name" value="Chromo"/>
    <property type="match status" value="1"/>
</dbReference>
<feature type="region of interest" description="Disordered" evidence="3">
    <location>
        <begin position="1"/>
        <end position="109"/>
    </location>
</feature>
<dbReference type="Proteomes" id="UP000823749">
    <property type="component" value="Chromosome 7"/>
</dbReference>
<dbReference type="PROSITE" id="PS00598">
    <property type="entry name" value="CHROMO_1"/>
    <property type="match status" value="1"/>
</dbReference>
<keyword evidence="2" id="KW-0539">Nucleus</keyword>
<evidence type="ECO:0000259" key="4">
    <source>
        <dbReference type="PROSITE" id="PS50013"/>
    </source>
</evidence>